<dbReference type="Proteomes" id="UP000000657">
    <property type="component" value="Chromosome"/>
</dbReference>
<name>Q0RNV9_FRAAA</name>
<reference evidence="2 3" key="1">
    <citation type="journal article" date="2007" name="Genome Res.">
        <title>Genome characteristics of facultatively symbiotic Frankia sp. strains reflect host range and host plant biogeography.</title>
        <authorList>
            <person name="Normand P."/>
            <person name="Lapierre P."/>
            <person name="Tisa L.S."/>
            <person name="Gogarten J.P."/>
            <person name="Alloisio N."/>
            <person name="Bagnarol E."/>
            <person name="Bassi C.A."/>
            <person name="Berry A.M."/>
            <person name="Bickhart D.M."/>
            <person name="Choisne N."/>
            <person name="Couloux A."/>
            <person name="Cournoyer B."/>
            <person name="Cruveiller S."/>
            <person name="Daubin V."/>
            <person name="Demange N."/>
            <person name="Francino M.P."/>
            <person name="Goltsman E."/>
            <person name="Huang Y."/>
            <person name="Kopp O.R."/>
            <person name="Labarre L."/>
            <person name="Lapidus A."/>
            <person name="Lavire C."/>
            <person name="Marechal J."/>
            <person name="Martinez M."/>
            <person name="Mastronunzio J.E."/>
            <person name="Mullin B.C."/>
            <person name="Niemann J."/>
            <person name="Pujic P."/>
            <person name="Rawnsley T."/>
            <person name="Rouy Z."/>
            <person name="Schenowitz C."/>
            <person name="Sellstedt A."/>
            <person name="Tavares F."/>
            <person name="Tomkins J.P."/>
            <person name="Vallenet D."/>
            <person name="Valverde C."/>
            <person name="Wall L.G."/>
            <person name="Wang Y."/>
            <person name="Medigue C."/>
            <person name="Benson D.R."/>
        </authorList>
    </citation>
    <scope>NUCLEOTIDE SEQUENCE [LARGE SCALE GENOMIC DNA]</scope>
    <source>
        <strain evidence="3">DSM 45986 / CECT 9034 / ACN14a</strain>
    </source>
</reference>
<accession>Q0RNV9</accession>
<dbReference type="KEGG" id="fal:FRAAL2128"/>
<organism evidence="2 3">
    <name type="scientific">Frankia alni (strain DSM 45986 / CECT 9034 / ACN14a)</name>
    <dbReference type="NCBI Taxonomy" id="326424"/>
    <lineage>
        <taxon>Bacteria</taxon>
        <taxon>Bacillati</taxon>
        <taxon>Actinomycetota</taxon>
        <taxon>Actinomycetes</taxon>
        <taxon>Frankiales</taxon>
        <taxon>Frankiaceae</taxon>
        <taxon>Frankia</taxon>
    </lineage>
</organism>
<proteinExistence type="predicted"/>
<dbReference type="EMBL" id="CT573213">
    <property type="protein sequence ID" value="CAJ60777.1"/>
    <property type="molecule type" value="Genomic_DNA"/>
</dbReference>
<keyword evidence="3" id="KW-1185">Reference proteome</keyword>
<dbReference type="AlphaFoldDB" id="Q0RNV9"/>
<dbReference type="HOGENOM" id="CLU_1803326_0_0_11"/>
<evidence type="ECO:0000313" key="2">
    <source>
        <dbReference type="EMBL" id="CAJ60777.1"/>
    </source>
</evidence>
<gene>
    <name evidence="2" type="ordered locus">FRAAL2128</name>
</gene>
<sequence length="143" mass="14990">MAYSVSNHGVPAAAAARPKETYETGEISRRILRGAAPTKGTRYALPDQLSGCSADLYRAGLMPTGTIPTNIAGAGPEPVGTPTISPKGRDAQRWRSTMGQRRRHRPPRSAHPAPSPSTPADGDPRAPLPGDRRGAPSTPDHPG</sequence>
<evidence type="ECO:0000313" key="3">
    <source>
        <dbReference type="Proteomes" id="UP000000657"/>
    </source>
</evidence>
<protein>
    <submittedName>
        <fullName evidence="2">Uncharacterized protein</fullName>
    </submittedName>
</protein>
<evidence type="ECO:0000256" key="1">
    <source>
        <dbReference type="SAM" id="MobiDB-lite"/>
    </source>
</evidence>
<feature type="region of interest" description="Disordered" evidence="1">
    <location>
        <begin position="1"/>
        <end position="25"/>
    </location>
</feature>
<feature type="region of interest" description="Disordered" evidence="1">
    <location>
        <begin position="68"/>
        <end position="143"/>
    </location>
</feature>